<keyword evidence="8" id="KW-1185">Reference proteome</keyword>
<gene>
    <name evidence="7" type="ORF">VA613_07295</name>
</gene>
<dbReference type="InterPro" id="IPR009056">
    <property type="entry name" value="Cyt_c-like_dom"/>
</dbReference>
<sequence>MTMRFLLLMMCAGFALPAGAQDAMRGKTLFEANCSRCHRNGAADMRTPLAELPAVLASRSVRAHRFRLSEAEVNDIAAYLAAARPSQ</sequence>
<evidence type="ECO:0000256" key="3">
    <source>
        <dbReference type="ARBA" id="ARBA00023004"/>
    </source>
</evidence>
<protein>
    <submittedName>
        <fullName evidence="7">Cytochrome c</fullName>
    </submittedName>
</protein>
<dbReference type="InterPro" id="IPR036909">
    <property type="entry name" value="Cyt_c-like_dom_sf"/>
</dbReference>
<dbReference type="PROSITE" id="PS51007">
    <property type="entry name" value="CYTC"/>
    <property type="match status" value="1"/>
</dbReference>
<keyword evidence="5" id="KW-0732">Signal</keyword>
<dbReference type="Gene3D" id="1.10.760.10">
    <property type="entry name" value="Cytochrome c-like domain"/>
    <property type="match status" value="1"/>
</dbReference>
<evidence type="ECO:0000256" key="2">
    <source>
        <dbReference type="ARBA" id="ARBA00022723"/>
    </source>
</evidence>
<evidence type="ECO:0000256" key="1">
    <source>
        <dbReference type="ARBA" id="ARBA00022617"/>
    </source>
</evidence>
<evidence type="ECO:0000256" key="5">
    <source>
        <dbReference type="SAM" id="SignalP"/>
    </source>
</evidence>
<dbReference type="Proteomes" id="UP001334732">
    <property type="component" value="Chromosome"/>
</dbReference>
<dbReference type="SUPFAM" id="SSF46626">
    <property type="entry name" value="Cytochrome c"/>
    <property type="match status" value="1"/>
</dbReference>
<feature type="domain" description="Cytochrome c" evidence="6">
    <location>
        <begin position="21"/>
        <end position="87"/>
    </location>
</feature>
<keyword evidence="1 4" id="KW-0349">Heme</keyword>
<name>A0ABZ1CQR4_9PROT</name>
<feature type="chain" id="PRO_5047235649" evidence="5">
    <location>
        <begin position="21"/>
        <end position="87"/>
    </location>
</feature>
<keyword evidence="3 4" id="KW-0408">Iron</keyword>
<feature type="signal peptide" evidence="5">
    <location>
        <begin position="1"/>
        <end position="20"/>
    </location>
</feature>
<dbReference type="EMBL" id="CP141769">
    <property type="protein sequence ID" value="WRS40677.1"/>
    <property type="molecule type" value="Genomic_DNA"/>
</dbReference>
<evidence type="ECO:0000313" key="7">
    <source>
        <dbReference type="EMBL" id="WRS40677.1"/>
    </source>
</evidence>
<dbReference type="RefSeq" id="WP_324781191.1">
    <property type="nucleotide sequence ID" value="NZ_CP141769.1"/>
</dbReference>
<organism evidence="7 8">
    <name type="scientific">Thiobacillus sedimenti</name>
    <dbReference type="NCBI Taxonomy" id="3110231"/>
    <lineage>
        <taxon>Bacteria</taxon>
        <taxon>Pseudomonadati</taxon>
        <taxon>Pseudomonadota</taxon>
        <taxon>Betaproteobacteria</taxon>
        <taxon>Nitrosomonadales</taxon>
        <taxon>Thiobacillaceae</taxon>
        <taxon>Thiobacillus</taxon>
    </lineage>
</organism>
<proteinExistence type="predicted"/>
<evidence type="ECO:0000256" key="4">
    <source>
        <dbReference type="PROSITE-ProRule" id="PRU00433"/>
    </source>
</evidence>
<evidence type="ECO:0000259" key="6">
    <source>
        <dbReference type="PROSITE" id="PS51007"/>
    </source>
</evidence>
<reference evidence="7 8" key="1">
    <citation type="submission" date="2023-12" db="EMBL/GenBank/DDBJ databases">
        <title>Thiobacillus sedimentum sp. nov., a chemolithoautotrophic sulfur-oxidizing bacterium isolated from freshwater sediment.</title>
        <authorList>
            <person name="Luo J."/>
            <person name="Dai C."/>
        </authorList>
    </citation>
    <scope>NUCLEOTIDE SEQUENCE [LARGE SCALE GENOMIC DNA]</scope>
    <source>
        <strain evidence="7 8">SCUT-2</strain>
    </source>
</reference>
<accession>A0ABZ1CQR4</accession>
<evidence type="ECO:0000313" key="8">
    <source>
        <dbReference type="Proteomes" id="UP001334732"/>
    </source>
</evidence>
<dbReference type="Pfam" id="PF13442">
    <property type="entry name" value="Cytochrome_CBB3"/>
    <property type="match status" value="1"/>
</dbReference>
<keyword evidence="2 4" id="KW-0479">Metal-binding</keyword>